<dbReference type="Gene3D" id="3.40.800.20">
    <property type="entry name" value="Histone deacetylase domain"/>
    <property type="match status" value="3"/>
</dbReference>
<feature type="compositionally biased region" description="Basic and acidic residues" evidence="1">
    <location>
        <begin position="361"/>
        <end position="373"/>
    </location>
</feature>
<sequence length="587" mass="65400">MEPIHGLRALPAESICLSPSPYTVRETPLHLAAATKNSVVWNLLAVTHGVDPQDAKDRYGRTPHDVCVSLSWQPHINDTIDHIQTPDRTDNKASKHADALTAIVYHPLCSEHITCSEHEIENNVAPPENPKRLKVLIDEKDGILQSTTISKSLHWAVSEAVSISDVLRVHEWSYIRHIQHSCALLHDEKAVQLGHLDGDTAVSNYSFMAALHAAGAVCQAVDLVLHGSVRNAFCPIRPPDVHHGNGTEETVKYLRPTVHTSTLLDNSCFGDLHVPTYKPWYDESDPHNVLFVSVHGFGAREIGLEHLMPRSAFYPGSGKTLLPDISALENAAFLPSSRNGKNTVEHSCAENEIDEDDNDDNDKGNGNEDNKNENDDDDDDDDDDEDDSDFNGEDNDDSNENEEEEAEAYGNDQNLFQHHTISVELLKALYESDHKLKTATVHNDEKMSPPLILDIGIPLPTEDESGGLAYRKDIFPRLMKFKPDLIFISAGFDAHKKDTINSGIYHCKVNEVISKNTLKNEERKHVAPPTTNADIPASSELSVDATSSSKRRRKEVSSYKLFSNQSMILYQVNYSELDKEIRSQLEL</sequence>
<evidence type="ECO:0000259" key="2">
    <source>
        <dbReference type="Pfam" id="PF00850"/>
    </source>
</evidence>
<reference evidence="3" key="1">
    <citation type="submission" date="2024-02" db="EMBL/GenBank/DDBJ databases">
        <authorList>
            <consortium name="ELIXIR-Norway"/>
            <consortium name="Elixir Norway"/>
        </authorList>
    </citation>
    <scope>NUCLEOTIDE SEQUENCE</scope>
</reference>
<protein>
    <recommendedName>
        <fullName evidence="2">Histone deacetylase domain-containing protein</fullName>
    </recommendedName>
</protein>
<dbReference type="PANTHER" id="PTHR10625">
    <property type="entry name" value="HISTONE DEACETYLASE HDAC1-RELATED"/>
    <property type="match status" value="1"/>
</dbReference>
<dbReference type="EMBL" id="CAXAQS010000327">
    <property type="protein sequence ID" value="CAK9251145.1"/>
    <property type="molecule type" value="Genomic_DNA"/>
</dbReference>
<comment type="caution">
    <text evidence="3">The sequence shown here is derived from an EMBL/GenBank/DDBJ whole genome shotgun (WGS) entry which is preliminary data.</text>
</comment>
<dbReference type="Proteomes" id="UP001497444">
    <property type="component" value="Unassembled WGS sequence"/>
</dbReference>
<accession>A0ABP0VDV8</accession>
<name>A0ABP0VDV8_9BRYO</name>
<feature type="compositionally biased region" description="Acidic residues" evidence="1">
    <location>
        <begin position="351"/>
        <end position="360"/>
    </location>
</feature>
<dbReference type="PANTHER" id="PTHR10625:SF26">
    <property type="entry name" value="HISTONE DEACETYLASE DOMAIN-CONTAINING PROTEIN"/>
    <property type="match status" value="1"/>
</dbReference>
<evidence type="ECO:0000256" key="1">
    <source>
        <dbReference type="SAM" id="MobiDB-lite"/>
    </source>
</evidence>
<dbReference type="Pfam" id="PF00850">
    <property type="entry name" value="Hist_deacetyl"/>
    <property type="match status" value="1"/>
</dbReference>
<dbReference type="InterPro" id="IPR023696">
    <property type="entry name" value="Ureohydrolase_dom_sf"/>
</dbReference>
<feature type="compositionally biased region" description="Acidic residues" evidence="1">
    <location>
        <begin position="374"/>
        <end position="407"/>
    </location>
</feature>
<feature type="domain" description="Histone deacetylase" evidence="2">
    <location>
        <begin position="127"/>
        <end position="239"/>
    </location>
</feature>
<proteinExistence type="predicted"/>
<keyword evidence="4" id="KW-1185">Reference proteome</keyword>
<evidence type="ECO:0000313" key="3">
    <source>
        <dbReference type="EMBL" id="CAK9251145.1"/>
    </source>
</evidence>
<feature type="region of interest" description="Disordered" evidence="1">
    <location>
        <begin position="520"/>
        <end position="549"/>
    </location>
</feature>
<gene>
    <name evidence="3" type="ORF">CSSPJE1EN1_LOCUS26523</name>
</gene>
<dbReference type="SUPFAM" id="SSF52768">
    <property type="entry name" value="Arginase/deacetylase"/>
    <property type="match status" value="2"/>
</dbReference>
<dbReference type="InterPro" id="IPR023801">
    <property type="entry name" value="His_deacetylse_dom"/>
</dbReference>
<dbReference type="InterPro" id="IPR037138">
    <property type="entry name" value="His_deacetylse_dom_sf"/>
</dbReference>
<feature type="compositionally biased region" description="Polar residues" evidence="1">
    <location>
        <begin position="529"/>
        <end position="546"/>
    </location>
</feature>
<organism evidence="3 4">
    <name type="scientific">Sphagnum jensenii</name>
    <dbReference type="NCBI Taxonomy" id="128206"/>
    <lineage>
        <taxon>Eukaryota</taxon>
        <taxon>Viridiplantae</taxon>
        <taxon>Streptophyta</taxon>
        <taxon>Embryophyta</taxon>
        <taxon>Bryophyta</taxon>
        <taxon>Sphagnophytina</taxon>
        <taxon>Sphagnopsida</taxon>
        <taxon>Sphagnales</taxon>
        <taxon>Sphagnaceae</taxon>
        <taxon>Sphagnum</taxon>
    </lineage>
</organism>
<evidence type="ECO:0000313" key="4">
    <source>
        <dbReference type="Proteomes" id="UP001497444"/>
    </source>
</evidence>
<feature type="region of interest" description="Disordered" evidence="1">
    <location>
        <begin position="350"/>
        <end position="415"/>
    </location>
</feature>